<dbReference type="Pfam" id="PF11669">
    <property type="entry name" value="WBP-1"/>
    <property type="match status" value="1"/>
</dbReference>
<dbReference type="Proteomes" id="UP000694388">
    <property type="component" value="Unplaced"/>
</dbReference>
<reference evidence="2" key="1">
    <citation type="submission" date="2025-08" db="UniProtKB">
        <authorList>
            <consortium name="Ensembl"/>
        </authorList>
    </citation>
    <scope>IDENTIFICATION</scope>
</reference>
<sequence>MGCGEVETKLEQVEKKRRLSGLRRELKETEEIFLWGARESCLDRNKQQYWCEMGHCCGDKECCTYYYELWCVPFLQGSGLLWMLIILLSCCCAYQHRRSKQRSHQQERQREINLLAYQGACNYPTPPLDIRLMAACKLPPYEEALARTSQTPPPPYSALHVQTMHSPTVPPYDDPPNPRDEPLEGRTLGAAGCSMGPSELVQNPRDVDRTTRRARFSIPVEITVPTNWHREIEDESSDSADEMPTNGSGGNRIVIDVITGQWTSVSGSGGVHLDGGGGGDDDDDEHDDDHKKADKRFRHRRLTGDSGIDVCVSEPEEAGASMNEAQSVSHSGSTEAVGHAASDKDSHNNM</sequence>
<dbReference type="PANTHER" id="PTHR16209">
    <property type="entry name" value="VESICULAR, OVEREXPRESSED IN CANCER, PROSURVIVAL PROTEIN 1"/>
    <property type="match status" value="1"/>
</dbReference>
<feature type="region of interest" description="Disordered" evidence="1">
    <location>
        <begin position="228"/>
        <end position="251"/>
    </location>
</feature>
<name>A0A8C4NAX4_EPTBU</name>
<organism evidence="2 3">
    <name type="scientific">Eptatretus burgeri</name>
    <name type="common">Inshore hagfish</name>
    <dbReference type="NCBI Taxonomy" id="7764"/>
    <lineage>
        <taxon>Eukaryota</taxon>
        <taxon>Metazoa</taxon>
        <taxon>Chordata</taxon>
        <taxon>Craniata</taxon>
        <taxon>Vertebrata</taxon>
        <taxon>Cyclostomata</taxon>
        <taxon>Myxini</taxon>
        <taxon>Myxiniformes</taxon>
        <taxon>Myxinidae</taxon>
        <taxon>Eptatretinae</taxon>
        <taxon>Eptatretus</taxon>
    </lineage>
</organism>
<feature type="compositionally biased region" description="Basic and acidic residues" evidence="1">
    <location>
        <begin position="341"/>
        <end position="350"/>
    </location>
</feature>
<dbReference type="InterPro" id="IPR051994">
    <property type="entry name" value="WW_domain-binding"/>
</dbReference>
<dbReference type="Ensembl" id="ENSEBUT00000004363.1">
    <property type="protein sequence ID" value="ENSEBUP00000003959.1"/>
    <property type="gene ID" value="ENSEBUG00000002809.1"/>
</dbReference>
<keyword evidence="3" id="KW-1185">Reference proteome</keyword>
<dbReference type="InterPro" id="IPR021684">
    <property type="entry name" value="WBP1-like"/>
</dbReference>
<dbReference type="GeneTree" id="ENSGT00950000183109"/>
<feature type="region of interest" description="Disordered" evidence="1">
    <location>
        <begin position="265"/>
        <end position="350"/>
    </location>
</feature>
<reference evidence="2" key="2">
    <citation type="submission" date="2025-09" db="UniProtKB">
        <authorList>
            <consortium name="Ensembl"/>
        </authorList>
    </citation>
    <scope>IDENTIFICATION</scope>
</reference>
<accession>A0A8C4NAX4</accession>
<evidence type="ECO:0000256" key="1">
    <source>
        <dbReference type="SAM" id="MobiDB-lite"/>
    </source>
</evidence>
<evidence type="ECO:0000313" key="2">
    <source>
        <dbReference type="Ensembl" id="ENSEBUP00000003959.1"/>
    </source>
</evidence>
<evidence type="ECO:0000313" key="3">
    <source>
        <dbReference type="Proteomes" id="UP000694388"/>
    </source>
</evidence>
<feature type="compositionally biased region" description="Polar residues" evidence="1">
    <location>
        <begin position="323"/>
        <end position="334"/>
    </location>
</feature>
<dbReference type="AlphaFoldDB" id="A0A8C4NAX4"/>
<feature type="compositionally biased region" description="Gly residues" evidence="1">
    <location>
        <begin position="267"/>
        <end position="278"/>
    </location>
</feature>
<dbReference type="PANTHER" id="PTHR16209:SF5">
    <property type="entry name" value="WW DOMAIN-BINDING PROTEIN 1"/>
    <property type="match status" value="1"/>
</dbReference>
<proteinExistence type="predicted"/>
<protein>
    <submittedName>
        <fullName evidence="2">WW domain binding protein 1-like a</fullName>
    </submittedName>
</protein>